<dbReference type="AlphaFoldDB" id="A0A7R7ZXX1"/>
<accession>A0A7R7ZXX1</accession>
<evidence type="ECO:0000313" key="2">
    <source>
        <dbReference type="Proteomes" id="UP000661280"/>
    </source>
</evidence>
<reference evidence="1" key="2">
    <citation type="submission" date="2021-02" db="EMBL/GenBank/DDBJ databases">
        <title>Aspergillus luchuensis mut. kawachii IFO 4304 genome sequence.</title>
        <authorList>
            <person name="Mori K."/>
            <person name="Kadooka C."/>
            <person name="Goto M."/>
            <person name="Futagami T."/>
        </authorList>
    </citation>
    <scope>NUCLEOTIDE SEQUENCE</scope>
    <source>
        <strain evidence="1">IFO 4308</strain>
    </source>
</reference>
<evidence type="ECO:0000313" key="1">
    <source>
        <dbReference type="EMBL" id="BCR97521.1"/>
    </source>
</evidence>
<sequence>MIVASPGCAALTLARIACLRSPSLKGHKSVKNIAHTSPWTHLNLSDLPLCGSQSTRQPIGFRTPPTIVAFSEASAFESYLSTTTSPTATSQIRSRTTPRIRLELIPGSAPIVSLPHPGSVYRAVSCSSSRHSHSSDFVLATLATCPNSLMSLTHRFYHRTS</sequence>
<proteinExistence type="predicted"/>
<organism evidence="1 2">
    <name type="scientific">Aspergillus kawachii</name>
    <name type="common">White koji mold</name>
    <name type="synonym">Aspergillus awamori var. kawachi</name>
    <dbReference type="NCBI Taxonomy" id="1069201"/>
    <lineage>
        <taxon>Eukaryota</taxon>
        <taxon>Fungi</taxon>
        <taxon>Dikarya</taxon>
        <taxon>Ascomycota</taxon>
        <taxon>Pezizomycotina</taxon>
        <taxon>Eurotiomycetes</taxon>
        <taxon>Eurotiomycetidae</taxon>
        <taxon>Eurotiales</taxon>
        <taxon>Aspergillaceae</taxon>
        <taxon>Aspergillus</taxon>
        <taxon>Aspergillus subgen. Circumdati</taxon>
    </lineage>
</organism>
<reference evidence="1" key="1">
    <citation type="submission" date="2021-01" db="EMBL/GenBank/DDBJ databases">
        <authorList>
            <consortium name="Aspergillus luchuensis mut. kawachii IFO 4304 genome sequencing consortium"/>
            <person name="Kazuki M."/>
            <person name="Futagami T."/>
        </authorList>
    </citation>
    <scope>NUCLEOTIDE SEQUENCE</scope>
    <source>
        <strain evidence="1">IFO 4308</strain>
    </source>
</reference>
<gene>
    <name evidence="1" type="ORF">AKAW2_30840S</name>
</gene>
<dbReference type="EMBL" id="AP024427">
    <property type="protein sequence ID" value="BCR97521.1"/>
    <property type="molecule type" value="Genomic_DNA"/>
</dbReference>
<protein>
    <submittedName>
        <fullName evidence="1">Uncharacterized protein</fullName>
    </submittedName>
</protein>
<name>A0A7R7ZXX1_ASPKA</name>
<keyword evidence="2" id="KW-1185">Reference proteome</keyword>
<dbReference type="RefSeq" id="XP_041541287.1">
    <property type="nucleotide sequence ID" value="XM_041687398.1"/>
</dbReference>
<dbReference type="Proteomes" id="UP000661280">
    <property type="component" value="Chromosome 3"/>
</dbReference>
<dbReference type="KEGG" id="aluc:AKAW2_30840S"/>
<dbReference type="GeneID" id="64958846"/>